<evidence type="ECO:0000256" key="2">
    <source>
        <dbReference type="ARBA" id="ARBA00023015"/>
    </source>
</evidence>
<dbReference type="STRING" id="83784.SAMN05192564_107357"/>
<dbReference type="Proteomes" id="UP000198638">
    <property type="component" value="Unassembled WGS sequence"/>
</dbReference>
<sequence length="94" mass="10429">MKNWIPDLKARTSPYYLAIADALEEAVHAGVFQTGDRLPSQRILADFLGLHVNTINRAMRESARRGLTRGHTRLGTMIEAGCPDREPGLRNSNA</sequence>
<accession>A0A1H4HA86</accession>
<dbReference type="InterPro" id="IPR036390">
    <property type="entry name" value="WH_DNA-bd_sf"/>
</dbReference>
<protein>
    <submittedName>
        <fullName evidence="7">Regulatory protein, gntR family</fullName>
    </submittedName>
</protein>
<keyword evidence="1" id="KW-0663">Pyridoxal phosphate</keyword>
<keyword evidence="3" id="KW-0238">DNA-binding</keyword>
<keyword evidence="8" id="KW-1185">Reference proteome</keyword>
<evidence type="ECO:0000256" key="5">
    <source>
        <dbReference type="SAM" id="MobiDB-lite"/>
    </source>
</evidence>
<evidence type="ECO:0000259" key="6">
    <source>
        <dbReference type="PROSITE" id="PS50949"/>
    </source>
</evidence>
<dbReference type="GO" id="GO:0003677">
    <property type="term" value="F:DNA binding"/>
    <property type="evidence" value="ECO:0007669"/>
    <property type="project" value="UniProtKB-KW"/>
</dbReference>
<evidence type="ECO:0000313" key="7">
    <source>
        <dbReference type="EMBL" id="SEB17978.1"/>
    </source>
</evidence>
<dbReference type="InterPro" id="IPR036388">
    <property type="entry name" value="WH-like_DNA-bd_sf"/>
</dbReference>
<organism evidence="7 8">
    <name type="scientific">Paraburkholderia sartisoli</name>
    <dbReference type="NCBI Taxonomy" id="83784"/>
    <lineage>
        <taxon>Bacteria</taxon>
        <taxon>Pseudomonadati</taxon>
        <taxon>Pseudomonadota</taxon>
        <taxon>Betaproteobacteria</taxon>
        <taxon>Burkholderiales</taxon>
        <taxon>Burkholderiaceae</taxon>
        <taxon>Paraburkholderia</taxon>
    </lineage>
</organism>
<keyword evidence="2" id="KW-0805">Transcription regulation</keyword>
<dbReference type="InterPro" id="IPR000524">
    <property type="entry name" value="Tscrpt_reg_HTH_GntR"/>
</dbReference>
<name>A0A1H4HA86_9BURK</name>
<dbReference type="AlphaFoldDB" id="A0A1H4HA86"/>
<evidence type="ECO:0000256" key="1">
    <source>
        <dbReference type="ARBA" id="ARBA00022898"/>
    </source>
</evidence>
<feature type="region of interest" description="Disordered" evidence="5">
    <location>
        <begin position="63"/>
        <end position="94"/>
    </location>
</feature>
<dbReference type="RefSeq" id="WP_090536372.1">
    <property type="nucleotide sequence ID" value="NZ_FNRQ01000007.1"/>
</dbReference>
<dbReference type="SUPFAM" id="SSF46785">
    <property type="entry name" value="Winged helix' DNA-binding domain"/>
    <property type="match status" value="1"/>
</dbReference>
<dbReference type="CDD" id="cd07377">
    <property type="entry name" value="WHTH_GntR"/>
    <property type="match status" value="1"/>
</dbReference>
<evidence type="ECO:0000256" key="3">
    <source>
        <dbReference type="ARBA" id="ARBA00023125"/>
    </source>
</evidence>
<feature type="domain" description="HTH gntR-type" evidence="6">
    <location>
        <begin position="13"/>
        <end position="81"/>
    </location>
</feature>
<dbReference type="EMBL" id="FNRQ01000007">
    <property type="protein sequence ID" value="SEB17978.1"/>
    <property type="molecule type" value="Genomic_DNA"/>
</dbReference>
<evidence type="ECO:0000313" key="8">
    <source>
        <dbReference type="Proteomes" id="UP000198638"/>
    </source>
</evidence>
<dbReference type="PROSITE" id="PS50949">
    <property type="entry name" value="HTH_GNTR"/>
    <property type="match status" value="1"/>
</dbReference>
<dbReference type="InterPro" id="IPR051446">
    <property type="entry name" value="HTH_trans_reg/aminotransferase"/>
</dbReference>
<dbReference type="PANTHER" id="PTHR46577:SF1">
    <property type="entry name" value="HTH-TYPE TRANSCRIPTIONAL REGULATORY PROTEIN GABR"/>
    <property type="match status" value="1"/>
</dbReference>
<proteinExistence type="predicted"/>
<dbReference type="OrthoDB" id="9035644at2"/>
<keyword evidence="4" id="KW-0804">Transcription</keyword>
<dbReference type="Pfam" id="PF00392">
    <property type="entry name" value="GntR"/>
    <property type="match status" value="1"/>
</dbReference>
<evidence type="ECO:0000256" key="4">
    <source>
        <dbReference type="ARBA" id="ARBA00023163"/>
    </source>
</evidence>
<dbReference type="SMART" id="SM00345">
    <property type="entry name" value="HTH_GNTR"/>
    <property type="match status" value="1"/>
</dbReference>
<dbReference type="PANTHER" id="PTHR46577">
    <property type="entry name" value="HTH-TYPE TRANSCRIPTIONAL REGULATORY PROTEIN GABR"/>
    <property type="match status" value="1"/>
</dbReference>
<dbReference type="GO" id="GO:0003700">
    <property type="term" value="F:DNA-binding transcription factor activity"/>
    <property type="evidence" value="ECO:0007669"/>
    <property type="project" value="InterPro"/>
</dbReference>
<dbReference type="Gene3D" id="1.10.10.10">
    <property type="entry name" value="Winged helix-like DNA-binding domain superfamily/Winged helix DNA-binding domain"/>
    <property type="match status" value="1"/>
</dbReference>
<reference evidence="8" key="1">
    <citation type="submission" date="2016-10" db="EMBL/GenBank/DDBJ databases">
        <authorList>
            <person name="Varghese N."/>
            <person name="Submissions S."/>
        </authorList>
    </citation>
    <scope>NUCLEOTIDE SEQUENCE [LARGE SCALE GENOMIC DNA]</scope>
    <source>
        <strain evidence="8">LMG 24000</strain>
    </source>
</reference>
<gene>
    <name evidence="7" type="ORF">SAMN05192564_107357</name>
</gene>